<dbReference type="PANTHER" id="PTHR12992">
    <property type="entry name" value="NUDIX HYDROLASE"/>
    <property type="match status" value="1"/>
</dbReference>
<comment type="cofactor">
    <cofactor evidence="1">
        <name>Mn(2+)</name>
        <dbReference type="ChEBI" id="CHEBI:29035"/>
    </cofactor>
</comment>
<feature type="domain" description="Nudix hydrolase" evidence="7">
    <location>
        <begin position="21"/>
        <end position="155"/>
    </location>
</feature>
<gene>
    <name evidence="8" type="ORF">H8S11_03465</name>
</gene>
<evidence type="ECO:0000256" key="6">
    <source>
        <dbReference type="ARBA" id="ARBA00023211"/>
    </source>
</evidence>
<dbReference type="PROSITE" id="PS51462">
    <property type="entry name" value="NUDIX"/>
    <property type="match status" value="1"/>
</dbReference>
<dbReference type="CDD" id="cd03426">
    <property type="entry name" value="NUDIX_CoAse_Nudt7"/>
    <property type="match status" value="1"/>
</dbReference>
<keyword evidence="9" id="KW-1185">Reference proteome</keyword>
<keyword evidence="3" id="KW-0479">Metal-binding</keyword>
<evidence type="ECO:0000256" key="4">
    <source>
        <dbReference type="ARBA" id="ARBA00022801"/>
    </source>
</evidence>
<dbReference type="RefSeq" id="WP_186852201.1">
    <property type="nucleotide sequence ID" value="NZ_JACOPO010000002.1"/>
</dbReference>
<dbReference type="GO" id="GO:0046872">
    <property type="term" value="F:metal ion binding"/>
    <property type="evidence" value="ECO:0007669"/>
    <property type="project" value="UniProtKB-KW"/>
</dbReference>
<organism evidence="8 9">
    <name type="scientific">Flintibacter hominis</name>
    <dbReference type="NCBI Taxonomy" id="2763048"/>
    <lineage>
        <taxon>Bacteria</taxon>
        <taxon>Bacillati</taxon>
        <taxon>Bacillota</taxon>
        <taxon>Clostridia</taxon>
        <taxon>Eubacteriales</taxon>
        <taxon>Flintibacter</taxon>
    </lineage>
</organism>
<evidence type="ECO:0000259" key="7">
    <source>
        <dbReference type="PROSITE" id="PS51462"/>
    </source>
</evidence>
<comment type="cofactor">
    <cofactor evidence="2">
        <name>Mg(2+)</name>
        <dbReference type="ChEBI" id="CHEBI:18420"/>
    </cofactor>
</comment>
<evidence type="ECO:0000313" key="9">
    <source>
        <dbReference type="Proteomes" id="UP000628736"/>
    </source>
</evidence>
<proteinExistence type="predicted"/>
<dbReference type="InterPro" id="IPR000086">
    <property type="entry name" value="NUDIX_hydrolase_dom"/>
</dbReference>
<dbReference type="SUPFAM" id="SSF55811">
    <property type="entry name" value="Nudix"/>
    <property type="match status" value="1"/>
</dbReference>
<dbReference type="GO" id="GO:0010945">
    <property type="term" value="F:coenzyme A diphosphatase activity"/>
    <property type="evidence" value="ECO:0007669"/>
    <property type="project" value="InterPro"/>
</dbReference>
<keyword evidence="4" id="KW-0378">Hydrolase</keyword>
<dbReference type="InterPro" id="IPR015797">
    <property type="entry name" value="NUDIX_hydrolase-like_dom_sf"/>
</dbReference>
<evidence type="ECO:0000256" key="2">
    <source>
        <dbReference type="ARBA" id="ARBA00001946"/>
    </source>
</evidence>
<comment type="caution">
    <text evidence="8">The sequence shown here is derived from an EMBL/GenBank/DDBJ whole genome shotgun (WGS) entry which is preliminary data.</text>
</comment>
<reference evidence="8" key="1">
    <citation type="submission" date="2020-08" db="EMBL/GenBank/DDBJ databases">
        <title>Genome public.</title>
        <authorList>
            <person name="Liu C."/>
            <person name="Sun Q."/>
        </authorList>
    </citation>
    <scope>NUCLEOTIDE SEQUENCE</scope>
    <source>
        <strain evidence="8">NSJ-23</strain>
    </source>
</reference>
<protein>
    <submittedName>
        <fullName evidence="8">CoA pyrophosphatase</fullName>
    </submittedName>
</protein>
<evidence type="ECO:0000256" key="1">
    <source>
        <dbReference type="ARBA" id="ARBA00001936"/>
    </source>
</evidence>
<sequence length="208" mass="23690">MELDALTRLLARRQPGLMDATGRYAVLVPMVEGEEGLSLLYEVRAHTLRRQPGEVCFPGGRIEGAESPEECALRETEEELSIPRSAVRVLGRLDFIAHRANFIMYPVLALVDRRAVEKMCPNSAEVEETFLVPLRHLLATQPLEYDYQLIPQTGENFPYELVGIPRDYRWQPGGENVPIYPWKGRAIWGLTARITRHLVALVRSLERN</sequence>
<dbReference type="Proteomes" id="UP000628736">
    <property type="component" value="Unassembled WGS sequence"/>
</dbReference>
<dbReference type="AlphaFoldDB" id="A0A8J6J912"/>
<dbReference type="InterPro" id="IPR045121">
    <property type="entry name" value="CoAse"/>
</dbReference>
<evidence type="ECO:0000313" key="8">
    <source>
        <dbReference type="EMBL" id="MBC5721878.1"/>
    </source>
</evidence>
<dbReference type="Pfam" id="PF00293">
    <property type="entry name" value="NUDIX"/>
    <property type="match status" value="1"/>
</dbReference>
<keyword evidence="6" id="KW-0464">Manganese</keyword>
<dbReference type="Gene3D" id="3.90.79.10">
    <property type="entry name" value="Nucleoside Triphosphate Pyrophosphohydrolase"/>
    <property type="match status" value="1"/>
</dbReference>
<dbReference type="PANTHER" id="PTHR12992:SF11">
    <property type="entry name" value="MITOCHONDRIAL COENZYME A DIPHOSPHATASE NUDT8"/>
    <property type="match status" value="1"/>
</dbReference>
<keyword evidence="5" id="KW-0460">Magnesium</keyword>
<name>A0A8J6J912_9FIRM</name>
<accession>A0A8J6J912</accession>
<evidence type="ECO:0000256" key="3">
    <source>
        <dbReference type="ARBA" id="ARBA00022723"/>
    </source>
</evidence>
<evidence type="ECO:0000256" key="5">
    <source>
        <dbReference type="ARBA" id="ARBA00022842"/>
    </source>
</evidence>
<dbReference type="EMBL" id="JACOPO010000002">
    <property type="protein sequence ID" value="MBC5721878.1"/>
    <property type="molecule type" value="Genomic_DNA"/>
</dbReference>